<organism evidence="1 2">
    <name type="scientific">Daphnia magna</name>
    <dbReference type="NCBI Taxonomy" id="35525"/>
    <lineage>
        <taxon>Eukaryota</taxon>
        <taxon>Metazoa</taxon>
        <taxon>Ecdysozoa</taxon>
        <taxon>Arthropoda</taxon>
        <taxon>Crustacea</taxon>
        <taxon>Branchiopoda</taxon>
        <taxon>Diplostraca</taxon>
        <taxon>Cladocera</taxon>
        <taxon>Anomopoda</taxon>
        <taxon>Daphniidae</taxon>
        <taxon>Daphnia</taxon>
    </lineage>
</organism>
<name>A0ABR0B8U2_9CRUS</name>
<accession>A0ABR0B8U2</accession>
<reference evidence="1 2" key="1">
    <citation type="journal article" date="2023" name="Nucleic Acids Res.">
        <title>The hologenome of Daphnia magna reveals possible DNA methylation and microbiome-mediated evolution of the host genome.</title>
        <authorList>
            <person name="Chaturvedi A."/>
            <person name="Li X."/>
            <person name="Dhandapani V."/>
            <person name="Marshall H."/>
            <person name="Kissane S."/>
            <person name="Cuenca-Cambronero M."/>
            <person name="Asole G."/>
            <person name="Calvet F."/>
            <person name="Ruiz-Romero M."/>
            <person name="Marangio P."/>
            <person name="Guigo R."/>
            <person name="Rago D."/>
            <person name="Mirbahai L."/>
            <person name="Eastwood N."/>
            <person name="Colbourne J.K."/>
            <person name="Zhou J."/>
            <person name="Mallon E."/>
            <person name="Orsini L."/>
        </authorList>
    </citation>
    <scope>NUCLEOTIDE SEQUENCE [LARGE SCALE GENOMIC DNA]</scope>
    <source>
        <strain evidence="1">LRV0_1</strain>
    </source>
</reference>
<keyword evidence="2" id="KW-1185">Reference proteome</keyword>
<comment type="caution">
    <text evidence="1">The sequence shown here is derived from an EMBL/GenBank/DDBJ whole genome shotgun (WGS) entry which is preliminary data.</text>
</comment>
<evidence type="ECO:0000313" key="1">
    <source>
        <dbReference type="EMBL" id="KAK4037952.1"/>
    </source>
</evidence>
<dbReference type="EMBL" id="JAOYFB010000040">
    <property type="protein sequence ID" value="KAK4037952.1"/>
    <property type="molecule type" value="Genomic_DNA"/>
</dbReference>
<protein>
    <submittedName>
        <fullName evidence="1">Uncharacterized protein</fullName>
    </submittedName>
</protein>
<sequence>MGDRSLLIKSRRGVRGVATRNVNRLKQIIDDEAIVLPQDLDQQIYDTLTDDTELENEMDAVEQGNYA</sequence>
<evidence type="ECO:0000313" key="2">
    <source>
        <dbReference type="Proteomes" id="UP001234178"/>
    </source>
</evidence>
<proteinExistence type="predicted"/>
<gene>
    <name evidence="1" type="ORF">OUZ56_029975</name>
</gene>
<dbReference type="Proteomes" id="UP001234178">
    <property type="component" value="Unassembled WGS sequence"/>
</dbReference>